<sequence>MGTPEAAEKQIDPVLPQASATSDNQDTVDDSPERGPAAASIRSAVELKKKILLTEDKQSTLRLADHIRFHTSSQQMSTIREYIRRMGDGQQDIYYMVGRSPQQLSRSPFVSRFLNAGLEVIFMTDPILDDLVVKKLNRRYDRFRLISVKSEAIEVPLFANEKLNRLKRHREALDEFLPLCKRLKSVYPHQIQKIVISNTLVESSCAMIPCEEVVGDEEEPFFDVNAEWGRIRLEINPDSDSLRLLCLQARLLEKKQEQFDELVKFLFGPPTTEDSVLIEQPFSPFSNDSVSELSTFSD</sequence>
<dbReference type="STRING" id="35525.A0A0P5YUW5"/>
<protein>
    <submittedName>
        <fullName evidence="4">Uncharacterized protein</fullName>
    </submittedName>
</protein>
<keyword evidence="2" id="KW-0143">Chaperone</keyword>
<gene>
    <name evidence="4" type="ORF">APZ42_026721</name>
</gene>
<dbReference type="EMBL" id="LRGB01002118">
    <property type="protein sequence ID" value="KZS09129.1"/>
    <property type="molecule type" value="Genomic_DNA"/>
</dbReference>
<feature type="region of interest" description="Disordered" evidence="3">
    <location>
        <begin position="1"/>
        <end position="39"/>
    </location>
</feature>
<dbReference type="Pfam" id="PF00183">
    <property type="entry name" value="HSP90"/>
    <property type="match status" value="1"/>
</dbReference>
<evidence type="ECO:0000256" key="2">
    <source>
        <dbReference type="ARBA" id="ARBA00023186"/>
    </source>
</evidence>
<comment type="similarity">
    <text evidence="1">Belongs to the heat shock protein 90 family.</text>
</comment>
<name>A0A0P5YUW5_9CRUS</name>
<dbReference type="GO" id="GO:0140662">
    <property type="term" value="F:ATP-dependent protein folding chaperone"/>
    <property type="evidence" value="ECO:0007669"/>
    <property type="project" value="InterPro"/>
</dbReference>
<dbReference type="GO" id="GO:0016887">
    <property type="term" value="F:ATP hydrolysis activity"/>
    <property type="evidence" value="ECO:0007669"/>
    <property type="project" value="InterPro"/>
</dbReference>
<evidence type="ECO:0000313" key="4">
    <source>
        <dbReference type="EMBL" id="KZS09129.1"/>
    </source>
</evidence>
<dbReference type="Proteomes" id="UP000076858">
    <property type="component" value="Unassembled WGS sequence"/>
</dbReference>
<feature type="compositionally biased region" description="Basic and acidic residues" evidence="3">
    <location>
        <begin position="1"/>
        <end position="11"/>
    </location>
</feature>
<dbReference type="InterPro" id="IPR020568">
    <property type="entry name" value="Ribosomal_Su5_D2-typ_SF"/>
</dbReference>
<dbReference type="SUPFAM" id="SSF54211">
    <property type="entry name" value="Ribosomal protein S5 domain 2-like"/>
    <property type="match status" value="1"/>
</dbReference>
<reference evidence="4 5" key="1">
    <citation type="submission" date="2016-03" db="EMBL/GenBank/DDBJ databases">
        <title>EvidentialGene: Evidence-directed Construction of Genes on Genomes.</title>
        <authorList>
            <person name="Gilbert D.G."/>
            <person name="Choi J.-H."/>
            <person name="Mockaitis K."/>
            <person name="Colbourne J."/>
            <person name="Pfrender M."/>
        </authorList>
    </citation>
    <scope>NUCLEOTIDE SEQUENCE [LARGE SCALE GENOMIC DNA]</scope>
    <source>
        <strain evidence="4 5">Xinb3</strain>
        <tissue evidence="4">Complete organism</tissue>
    </source>
</reference>
<proteinExistence type="inferred from homology"/>
<organism evidence="4 5">
    <name type="scientific">Daphnia magna</name>
    <dbReference type="NCBI Taxonomy" id="35525"/>
    <lineage>
        <taxon>Eukaryota</taxon>
        <taxon>Metazoa</taxon>
        <taxon>Ecdysozoa</taxon>
        <taxon>Arthropoda</taxon>
        <taxon>Crustacea</taxon>
        <taxon>Branchiopoda</taxon>
        <taxon>Diplostraca</taxon>
        <taxon>Cladocera</taxon>
        <taxon>Anomopoda</taxon>
        <taxon>Daphniidae</taxon>
        <taxon>Daphnia</taxon>
    </lineage>
</organism>
<evidence type="ECO:0000256" key="1">
    <source>
        <dbReference type="ARBA" id="ARBA00008239"/>
    </source>
</evidence>
<dbReference type="InterPro" id="IPR037196">
    <property type="entry name" value="HSP90_C"/>
</dbReference>
<keyword evidence="5" id="KW-1185">Reference proteome</keyword>
<dbReference type="PANTHER" id="PTHR11528">
    <property type="entry name" value="HEAT SHOCK PROTEIN 90 FAMILY MEMBER"/>
    <property type="match status" value="1"/>
</dbReference>
<dbReference type="GO" id="GO:0051082">
    <property type="term" value="F:unfolded protein binding"/>
    <property type="evidence" value="ECO:0007669"/>
    <property type="project" value="InterPro"/>
</dbReference>
<evidence type="ECO:0000313" key="5">
    <source>
        <dbReference type="Proteomes" id="UP000076858"/>
    </source>
</evidence>
<dbReference type="InterPro" id="IPR001404">
    <property type="entry name" value="Hsp90_fam"/>
</dbReference>
<dbReference type="GO" id="GO:0005524">
    <property type="term" value="F:ATP binding"/>
    <property type="evidence" value="ECO:0007669"/>
    <property type="project" value="InterPro"/>
</dbReference>
<accession>A0A0P5YUW5</accession>
<dbReference type="Gene3D" id="1.20.120.790">
    <property type="entry name" value="Heat shock protein 90, C-terminal domain"/>
    <property type="match status" value="1"/>
</dbReference>
<evidence type="ECO:0000256" key="3">
    <source>
        <dbReference type="SAM" id="MobiDB-lite"/>
    </source>
</evidence>
<dbReference type="Gene3D" id="3.40.50.11260">
    <property type="match status" value="1"/>
</dbReference>
<dbReference type="OrthoDB" id="5426351at2759"/>
<comment type="caution">
    <text evidence="4">The sequence shown here is derived from an EMBL/GenBank/DDBJ whole genome shotgun (WGS) entry which is preliminary data.</text>
</comment>
<dbReference type="AlphaFoldDB" id="A0A0P5YUW5"/>